<reference evidence="6" key="1">
    <citation type="submission" date="2021-01" db="EMBL/GenBank/DDBJ databases">
        <authorList>
            <person name="Kaushik A."/>
        </authorList>
    </citation>
    <scope>NUCLEOTIDE SEQUENCE</scope>
    <source>
        <strain evidence="6">AG3-T5</strain>
    </source>
</reference>
<proteinExistence type="predicted"/>
<comment type="caution">
    <text evidence="6">The sequence shown here is derived from an EMBL/GenBank/DDBJ whole genome shotgun (WGS) entry which is preliminary data.</text>
</comment>
<keyword evidence="4" id="KW-0067">ATP-binding</keyword>
<dbReference type="Pfam" id="PF07714">
    <property type="entry name" value="PK_Tyr_Ser-Thr"/>
    <property type="match status" value="1"/>
</dbReference>
<gene>
    <name evidence="6" type="ORF">RDB_LOCUS150042</name>
</gene>
<evidence type="ECO:0000256" key="4">
    <source>
        <dbReference type="ARBA" id="ARBA00022840"/>
    </source>
</evidence>
<dbReference type="CDD" id="cd14014">
    <property type="entry name" value="STKc_PknB_like"/>
    <property type="match status" value="1"/>
</dbReference>
<evidence type="ECO:0000256" key="3">
    <source>
        <dbReference type="ARBA" id="ARBA00022777"/>
    </source>
</evidence>
<dbReference type="InterPro" id="IPR000719">
    <property type="entry name" value="Prot_kinase_dom"/>
</dbReference>
<dbReference type="AlphaFoldDB" id="A0A8H3GPZ6"/>
<dbReference type="InterPro" id="IPR051681">
    <property type="entry name" value="Ser/Thr_Kinases-Pseudokinases"/>
</dbReference>
<evidence type="ECO:0000313" key="6">
    <source>
        <dbReference type="EMBL" id="CAE6460338.1"/>
    </source>
</evidence>
<keyword evidence="2" id="KW-0547">Nucleotide-binding</keyword>
<name>A0A8H3GPZ6_9AGAM</name>
<evidence type="ECO:0000256" key="1">
    <source>
        <dbReference type="ARBA" id="ARBA00022679"/>
    </source>
</evidence>
<dbReference type="Gene3D" id="1.10.510.10">
    <property type="entry name" value="Transferase(Phosphotransferase) domain 1"/>
    <property type="match status" value="2"/>
</dbReference>
<keyword evidence="3" id="KW-0418">Kinase</keyword>
<feature type="domain" description="Protein kinase" evidence="5">
    <location>
        <begin position="34"/>
        <end position="301"/>
    </location>
</feature>
<protein>
    <recommendedName>
        <fullName evidence="5">Protein kinase domain-containing protein</fullName>
    </recommendedName>
</protein>
<dbReference type="InterPro" id="IPR011009">
    <property type="entry name" value="Kinase-like_dom_sf"/>
</dbReference>
<keyword evidence="1" id="KW-0808">Transferase</keyword>
<evidence type="ECO:0000313" key="7">
    <source>
        <dbReference type="Proteomes" id="UP000663841"/>
    </source>
</evidence>
<dbReference type="Pfam" id="PF00069">
    <property type="entry name" value="Pkinase"/>
    <property type="match status" value="1"/>
</dbReference>
<evidence type="ECO:0000256" key="2">
    <source>
        <dbReference type="ARBA" id="ARBA00022741"/>
    </source>
</evidence>
<dbReference type="InterPro" id="IPR001245">
    <property type="entry name" value="Ser-Thr/Tyr_kinase_cat_dom"/>
</dbReference>
<sequence length="655" mass="73264">MDSAASTNQFDWQNIVAEITKYGCLDVSSKISWSSDLNTVIAGGFYDIYMGMLAGYNGSVAVKYTYSNNQGLRSVINEVRIASRLQHLNVIPFLGFVLTKPREQDDVRRLPSVGLVSPWVEYSLHQWIKSKENVNRCQLAVQVAEVVIHLHDAGVIHGDIRSSGQKSIMVSSKGMIQITGFGSSVLEQDTPDETVFQFAPRWAAPERFYRKDGWPTQKSDIWSLGMVILELFSNEVPYQGMSELRTIAFIGDGKIPERPNNLISIKPGFKQILWGLLLSCWQRVPKDRPSANVVRDILSIINREGTIHEPNQPTHTVIEHTLPLPTIIERLVEHGCSDVTQQLTKLHETSEWSGRMSDVYQTRLLDGTRVAVKCLREFKNSENQSDKVLKASSRHTAHELYTWSMSTHPNILELIGLAVVRDRLAMVAPWVEYGSLLAFIGTNPTADRCNLCMQVADGLAYMHNLGIAHGDIKGDNVVVSKDGIAKITDFGCATLKREFPVAFTVTDSLNYSVRWAAPELFLDDGATNFETDVYALGMVGELSTVMYWSNDWTIADNISRDFKSSDSLDLTNVRQEAITGSVPHKDRADMAVIHAVLVRKLQPARPLKQIPLNGKGDELWGLLERCWNYEPKSRPKASDVRDSLKTITQADLATS</sequence>
<dbReference type="InterPro" id="IPR008271">
    <property type="entry name" value="Ser/Thr_kinase_AS"/>
</dbReference>
<organism evidence="6 7">
    <name type="scientific">Rhizoctonia solani</name>
    <dbReference type="NCBI Taxonomy" id="456999"/>
    <lineage>
        <taxon>Eukaryota</taxon>
        <taxon>Fungi</taxon>
        <taxon>Dikarya</taxon>
        <taxon>Basidiomycota</taxon>
        <taxon>Agaricomycotina</taxon>
        <taxon>Agaricomycetes</taxon>
        <taxon>Cantharellales</taxon>
        <taxon>Ceratobasidiaceae</taxon>
        <taxon>Rhizoctonia</taxon>
    </lineage>
</organism>
<dbReference type="Gene3D" id="3.30.200.20">
    <property type="entry name" value="Phosphorylase Kinase, domain 1"/>
    <property type="match status" value="1"/>
</dbReference>
<dbReference type="SUPFAM" id="SSF56112">
    <property type="entry name" value="Protein kinase-like (PK-like)"/>
    <property type="match status" value="2"/>
</dbReference>
<dbReference type="GO" id="GO:0004674">
    <property type="term" value="F:protein serine/threonine kinase activity"/>
    <property type="evidence" value="ECO:0007669"/>
    <property type="project" value="TreeGrafter"/>
</dbReference>
<dbReference type="EMBL" id="CAJMWW010000247">
    <property type="protein sequence ID" value="CAE6460338.1"/>
    <property type="molecule type" value="Genomic_DNA"/>
</dbReference>
<dbReference type="PROSITE" id="PS50011">
    <property type="entry name" value="PROTEIN_KINASE_DOM"/>
    <property type="match status" value="2"/>
</dbReference>
<dbReference type="SMART" id="SM00220">
    <property type="entry name" value="S_TKc"/>
    <property type="match status" value="2"/>
</dbReference>
<dbReference type="GO" id="GO:0005524">
    <property type="term" value="F:ATP binding"/>
    <property type="evidence" value="ECO:0007669"/>
    <property type="project" value="UniProtKB-KW"/>
</dbReference>
<evidence type="ECO:0000259" key="5">
    <source>
        <dbReference type="PROSITE" id="PS50011"/>
    </source>
</evidence>
<feature type="domain" description="Protein kinase" evidence="5">
    <location>
        <begin position="345"/>
        <end position="647"/>
    </location>
</feature>
<accession>A0A8H3GPZ6</accession>
<dbReference type="PANTHER" id="PTHR44329:SF288">
    <property type="entry name" value="MITOGEN-ACTIVATED PROTEIN KINASE KINASE KINASE 20"/>
    <property type="match status" value="1"/>
</dbReference>
<dbReference type="PANTHER" id="PTHR44329">
    <property type="entry name" value="SERINE/THREONINE-PROTEIN KINASE TNNI3K-RELATED"/>
    <property type="match status" value="1"/>
</dbReference>
<dbReference type="PROSITE" id="PS00108">
    <property type="entry name" value="PROTEIN_KINASE_ST"/>
    <property type="match status" value="1"/>
</dbReference>
<dbReference type="Proteomes" id="UP000663841">
    <property type="component" value="Unassembled WGS sequence"/>
</dbReference>